<dbReference type="FunFam" id="3.40.630.30:FF:000116">
    <property type="entry name" value="Putative N-acetyltransferase HLS1"/>
    <property type="match status" value="1"/>
</dbReference>
<dbReference type="GO" id="GO:0016747">
    <property type="term" value="F:acyltransferase activity, transferring groups other than amino-acyl groups"/>
    <property type="evidence" value="ECO:0007669"/>
    <property type="project" value="InterPro"/>
</dbReference>
<dbReference type="SUPFAM" id="SSF55729">
    <property type="entry name" value="Acyl-CoA N-acyltransferases (Nat)"/>
    <property type="match status" value="1"/>
</dbReference>
<dbReference type="InterPro" id="IPR052810">
    <property type="entry name" value="Plant_NAT"/>
</dbReference>
<feature type="compositionally biased region" description="Polar residues" evidence="1">
    <location>
        <begin position="387"/>
        <end position="402"/>
    </location>
</feature>
<dbReference type="Gramene" id="VVA33382">
    <property type="protein sequence ID" value="VVA33382"/>
    <property type="gene ID" value="Prudul26B028076"/>
</dbReference>
<name>A0A5E4G193_PRUDU</name>
<keyword evidence="3" id="KW-0808">Transferase</keyword>
<dbReference type="InterPro" id="IPR000182">
    <property type="entry name" value="GNAT_dom"/>
</dbReference>
<gene>
    <name evidence="3" type="ORF">ALMOND_2B028076</name>
</gene>
<evidence type="ECO:0000313" key="3">
    <source>
        <dbReference type="EMBL" id="VVA33382.1"/>
    </source>
</evidence>
<evidence type="ECO:0000256" key="1">
    <source>
        <dbReference type="SAM" id="MobiDB-lite"/>
    </source>
</evidence>
<dbReference type="PANTHER" id="PTHR47370">
    <property type="entry name" value="ACYL-COA N-ACYLTRANSFERASES (NAT) SUPERFAMILY PROTEIN"/>
    <property type="match status" value="1"/>
</dbReference>
<dbReference type="EMBL" id="CABIKO010000285">
    <property type="protein sequence ID" value="VVA33382.1"/>
    <property type="molecule type" value="Genomic_DNA"/>
</dbReference>
<dbReference type="Pfam" id="PF00583">
    <property type="entry name" value="Acetyltransf_1"/>
    <property type="match status" value="1"/>
</dbReference>
<evidence type="ECO:0000313" key="4">
    <source>
        <dbReference type="Proteomes" id="UP000327085"/>
    </source>
</evidence>
<proteinExistence type="predicted"/>
<feature type="domain" description="N-acetyltransferase" evidence="2">
    <location>
        <begin position="20"/>
        <end position="181"/>
    </location>
</feature>
<dbReference type="OMA" id="AKYAYMA"/>
<sequence>MVPTKVAAENSPSLVLPLEVVVREYDKERDKAAVEEMERRCELGQRGKTSLVTDLMGDPICRIRHFPTHVMLVAEYGENEIVGVVRGCVKEATRGNSVFVKLAYILGLRVSPTHWRLGIGTKLVRHLEEWCKEKGAEYAYMATDCTNEASINLFTIKCAYKKFRTPTILVQPVHAHYKPISSSANTNIAIVQLPTTLAASIYRQLFSQSSEFFPKDIEAILACNLSLGTFMALPVKSLAKWDPQKWTLPPNFAILSVWNTKEVFRLQVKGVSSLTYACCVGTRLVDAWLPWLRLPSFPNFFKQFGVYFMYGLHMEGEHGNRLMKGLCNFVHNMARDDRGCAAVVAEVGQRDPVRESVPHWRKFSWAEDTWCVKKLDEAKQGGERSSSDQFDWTNTPSSSSSHIFVDPRDF</sequence>
<dbReference type="Proteomes" id="UP000327085">
    <property type="component" value="Chromosome 3"/>
</dbReference>
<feature type="region of interest" description="Disordered" evidence="1">
    <location>
        <begin position="379"/>
        <end position="410"/>
    </location>
</feature>
<evidence type="ECO:0000259" key="2">
    <source>
        <dbReference type="PROSITE" id="PS51186"/>
    </source>
</evidence>
<dbReference type="AlphaFoldDB" id="A0A5E4G193"/>
<organism evidence="3 4">
    <name type="scientific">Prunus dulcis</name>
    <name type="common">Almond</name>
    <name type="synonym">Amygdalus dulcis</name>
    <dbReference type="NCBI Taxonomy" id="3755"/>
    <lineage>
        <taxon>Eukaryota</taxon>
        <taxon>Viridiplantae</taxon>
        <taxon>Streptophyta</taxon>
        <taxon>Embryophyta</taxon>
        <taxon>Tracheophyta</taxon>
        <taxon>Spermatophyta</taxon>
        <taxon>Magnoliopsida</taxon>
        <taxon>eudicotyledons</taxon>
        <taxon>Gunneridae</taxon>
        <taxon>Pentapetalae</taxon>
        <taxon>rosids</taxon>
        <taxon>fabids</taxon>
        <taxon>Rosales</taxon>
        <taxon>Rosaceae</taxon>
        <taxon>Amygdaloideae</taxon>
        <taxon>Amygdaleae</taxon>
        <taxon>Prunus</taxon>
    </lineage>
</organism>
<dbReference type="CDD" id="cd04301">
    <property type="entry name" value="NAT_SF"/>
    <property type="match status" value="1"/>
</dbReference>
<dbReference type="Gene3D" id="3.40.630.30">
    <property type="match status" value="1"/>
</dbReference>
<protein>
    <submittedName>
        <fullName evidence="3">PREDICTED: probable N-acetyltransferase HLS1</fullName>
    </submittedName>
</protein>
<dbReference type="InParanoid" id="A0A5E4G193"/>
<accession>A0A5E4G193</accession>
<dbReference type="InterPro" id="IPR016181">
    <property type="entry name" value="Acyl_CoA_acyltransferase"/>
</dbReference>
<dbReference type="PROSITE" id="PS51186">
    <property type="entry name" value="GNAT"/>
    <property type="match status" value="1"/>
</dbReference>
<dbReference type="PANTHER" id="PTHR47370:SF6">
    <property type="entry name" value="N-ACETYLTRANSFERASE HLS1-RELATED"/>
    <property type="match status" value="1"/>
</dbReference>
<reference evidence="4" key="1">
    <citation type="journal article" date="2020" name="Plant J.">
        <title>Transposons played a major role in the diversification between the closely related almond and peach genomes: results from the almond genome sequence.</title>
        <authorList>
            <person name="Alioto T."/>
            <person name="Alexiou K.G."/>
            <person name="Bardil A."/>
            <person name="Barteri F."/>
            <person name="Castanera R."/>
            <person name="Cruz F."/>
            <person name="Dhingra A."/>
            <person name="Duval H."/>
            <person name="Fernandez I Marti A."/>
            <person name="Frias L."/>
            <person name="Galan B."/>
            <person name="Garcia J.L."/>
            <person name="Howad W."/>
            <person name="Gomez-Garrido J."/>
            <person name="Gut M."/>
            <person name="Julca I."/>
            <person name="Morata J."/>
            <person name="Puigdomenech P."/>
            <person name="Ribeca P."/>
            <person name="Rubio Cabetas M.J."/>
            <person name="Vlasova A."/>
            <person name="Wirthensohn M."/>
            <person name="Garcia-Mas J."/>
            <person name="Gabaldon T."/>
            <person name="Casacuberta J.M."/>
            <person name="Arus P."/>
        </authorList>
    </citation>
    <scope>NUCLEOTIDE SEQUENCE [LARGE SCALE GENOMIC DNA]</scope>
    <source>
        <strain evidence="4">cv. Texas</strain>
    </source>
</reference>